<evidence type="ECO:0000259" key="1">
    <source>
        <dbReference type="SMART" id="SM00198"/>
    </source>
</evidence>
<dbReference type="WBParaSite" id="PTRK_0001549500.1">
    <property type="protein sequence ID" value="PTRK_0001549500.1"/>
    <property type="gene ID" value="PTRK_0001549500"/>
</dbReference>
<dbReference type="Proteomes" id="UP000038045">
    <property type="component" value="Unplaced"/>
</dbReference>
<evidence type="ECO:0000313" key="3">
    <source>
        <dbReference type="WBParaSite" id="PTRK_0001549500.1"/>
    </source>
</evidence>
<dbReference type="InterPro" id="IPR014044">
    <property type="entry name" value="CAP_dom"/>
</dbReference>
<feature type="domain" description="SCP" evidence="1">
    <location>
        <begin position="91"/>
        <end position="229"/>
    </location>
</feature>
<dbReference type="GO" id="GO:0005576">
    <property type="term" value="C:extracellular region"/>
    <property type="evidence" value="ECO:0007669"/>
    <property type="project" value="InterPro"/>
</dbReference>
<dbReference type="SMART" id="SM00198">
    <property type="entry name" value="SCP"/>
    <property type="match status" value="1"/>
</dbReference>
<reference evidence="3" key="1">
    <citation type="submission" date="2017-02" db="UniProtKB">
        <authorList>
            <consortium name="WormBaseParasite"/>
        </authorList>
    </citation>
    <scope>IDENTIFICATION</scope>
</reference>
<dbReference type="SUPFAM" id="SSF55797">
    <property type="entry name" value="PR-1-like"/>
    <property type="match status" value="1"/>
</dbReference>
<dbReference type="Gene3D" id="3.40.33.10">
    <property type="entry name" value="CAP"/>
    <property type="match status" value="1"/>
</dbReference>
<dbReference type="InterPro" id="IPR035940">
    <property type="entry name" value="CAP_sf"/>
</dbReference>
<dbReference type="InterPro" id="IPR001283">
    <property type="entry name" value="CRISP-related"/>
</dbReference>
<dbReference type="CDD" id="cd05380">
    <property type="entry name" value="CAP_euk"/>
    <property type="match status" value="1"/>
</dbReference>
<dbReference type="STRING" id="131310.A0A0N5A1J6"/>
<evidence type="ECO:0000313" key="2">
    <source>
        <dbReference type="Proteomes" id="UP000038045"/>
    </source>
</evidence>
<proteinExistence type="predicted"/>
<keyword evidence="2" id="KW-1185">Reference proteome</keyword>
<dbReference type="InterPro" id="IPR018244">
    <property type="entry name" value="Allrgn_V5/Tpx1_CS"/>
</dbReference>
<protein>
    <submittedName>
        <fullName evidence="3">SCP domain-containing protein</fullName>
    </submittedName>
</protein>
<dbReference type="AlphaFoldDB" id="A0A0N5A1J6"/>
<dbReference type="PROSITE" id="PS01010">
    <property type="entry name" value="CRISP_2"/>
    <property type="match status" value="1"/>
</dbReference>
<dbReference type="PRINTS" id="PR00837">
    <property type="entry name" value="V5TPXLIKE"/>
</dbReference>
<dbReference type="PANTHER" id="PTHR10334">
    <property type="entry name" value="CYSTEINE-RICH SECRETORY PROTEIN-RELATED"/>
    <property type="match status" value="1"/>
</dbReference>
<organism evidence="2 3">
    <name type="scientific">Parastrongyloides trichosuri</name>
    <name type="common">Possum-specific nematode worm</name>
    <dbReference type="NCBI Taxonomy" id="131310"/>
    <lineage>
        <taxon>Eukaryota</taxon>
        <taxon>Metazoa</taxon>
        <taxon>Ecdysozoa</taxon>
        <taxon>Nematoda</taxon>
        <taxon>Chromadorea</taxon>
        <taxon>Rhabditida</taxon>
        <taxon>Tylenchina</taxon>
        <taxon>Panagrolaimomorpha</taxon>
        <taxon>Strongyloidoidea</taxon>
        <taxon>Strongyloididae</taxon>
        <taxon>Parastrongyloides</taxon>
    </lineage>
</organism>
<dbReference type="Pfam" id="PF00188">
    <property type="entry name" value="CAP"/>
    <property type="match status" value="1"/>
</dbReference>
<name>A0A0N5A1J6_PARTI</name>
<accession>A0A0N5A1J6</accession>
<sequence length="359" mass="41109">MMMNNIKSQYLTILVIFTINIHNEVCGNIFDTLLTTQPIISHSGGQRINEENGMIVEHAMKRNKRWSNSYMSGSNFDWNGLLMKSGTFSEYDKNSIVNTHNTLRALLPSTNMRMLYWSEELATSAQRHANTCDFRHSRGRRNVGENIWASPWGNWSDAVPRWFNEVYDPNCKCQHAYKHCCGHYVQTVWADTNLVGCGFAQCRDVQGVFGRGHHYVFVCHYNPQGNLYFVTGNGGMYTIPAFKWDVNGKGRCSDCPGDAPDCYNGLCYKAKPGEGKFGNNDGNTTMTNEITTTEVSRIDDIDSTINENVEDPVTTTFEETSTTPTMGMFNGGNFRRRRIRHNQRENYRRRNYDKLRGRL</sequence>